<accession>A0A0E9U180</accession>
<proteinExistence type="predicted"/>
<reference evidence="1" key="2">
    <citation type="journal article" date="2015" name="Fish Shellfish Immunol.">
        <title>Early steps in the European eel (Anguilla anguilla)-Vibrio vulnificus interaction in the gills: Role of the RtxA13 toxin.</title>
        <authorList>
            <person name="Callol A."/>
            <person name="Pajuelo D."/>
            <person name="Ebbesson L."/>
            <person name="Teles M."/>
            <person name="MacKenzie S."/>
            <person name="Amaro C."/>
        </authorList>
    </citation>
    <scope>NUCLEOTIDE SEQUENCE</scope>
</reference>
<dbReference type="AlphaFoldDB" id="A0A0E9U180"/>
<name>A0A0E9U180_ANGAN</name>
<protein>
    <submittedName>
        <fullName evidence="1">Uncharacterized protein</fullName>
    </submittedName>
</protein>
<sequence>MFLNIKKCFTENKCCSCVISLAA</sequence>
<dbReference type="EMBL" id="GBXM01048908">
    <property type="protein sequence ID" value="JAH59669.1"/>
    <property type="molecule type" value="Transcribed_RNA"/>
</dbReference>
<organism evidence="1">
    <name type="scientific">Anguilla anguilla</name>
    <name type="common">European freshwater eel</name>
    <name type="synonym">Muraena anguilla</name>
    <dbReference type="NCBI Taxonomy" id="7936"/>
    <lineage>
        <taxon>Eukaryota</taxon>
        <taxon>Metazoa</taxon>
        <taxon>Chordata</taxon>
        <taxon>Craniata</taxon>
        <taxon>Vertebrata</taxon>
        <taxon>Euteleostomi</taxon>
        <taxon>Actinopterygii</taxon>
        <taxon>Neopterygii</taxon>
        <taxon>Teleostei</taxon>
        <taxon>Anguilliformes</taxon>
        <taxon>Anguillidae</taxon>
        <taxon>Anguilla</taxon>
    </lineage>
</organism>
<reference evidence="1" key="1">
    <citation type="submission" date="2014-11" db="EMBL/GenBank/DDBJ databases">
        <authorList>
            <person name="Amaro Gonzalez C."/>
        </authorList>
    </citation>
    <scope>NUCLEOTIDE SEQUENCE</scope>
</reference>
<evidence type="ECO:0000313" key="1">
    <source>
        <dbReference type="EMBL" id="JAH59669.1"/>
    </source>
</evidence>